<protein>
    <submittedName>
        <fullName evidence="1">Uncharacterized protein</fullName>
    </submittedName>
</protein>
<evidence type="ECO:0000313" key="1">
    <source>
        <dbReference type="EMBL" id="KAJ8675779.1"/>
    </source>
</evidence>
<accession>A0ACC2NXH7</accession>
<name>A0ACC2NXH7_9HYME</name>
<comment type="caution">
    <text evidence="1">The sequence shown here is derived from an EMBL/GenBank/DDBJ whole genome shotgun (WGS) entry which is preliminary data.</text>
</comment>
<proteinExistence type="predicted"/>
<evidence type="ECO:0000313" key="2">
    <source>
        <dbReference type="Proteomes" id="UP001239111"/>
    </source>
</evidence>
<sequence>MNSGKWKKYLLWFAHEHVDFRTAEIESILKIFNITIRPILKPKDHPYWVVELPGEESVRQIASRSVLLRFCIELWDHSKTVKDLHKNLNAYPKDEMAPYLNTTFKVFVETYSKHFTQKEKIDKIEMFNYLPLTGSVNLKNPDTTLFYIEYYGLESNAVPDDPLDLFFGRWIADGQRNIMKKISLKSRKFIGNTSMDPQLSIIMANQAQVKNGDLVLDPFVGTGSLLITASMFGGYTLGTDIDFMMLHARTRPSRISQKVREKDESISGNMKQYGLESRFLDIIVSDFSQPLWRSTMKIDAIVTDPPYGIRESVERIGTAKANPSIGEHQIETHIPSKVEYELWQLFIDLISFSSKQLKMSGKLVFWFPVFRKEYSEDQLPVHPCLKLLACSEQILSNYTSRLLLTYEKIKEPQPDDPPCKIGAANFRDQYFNWREELRSVRRARKNAERAQMKQDWEIRMQKLEIDKASQLNK</sequence>
<organism evidence="1 2">
    <name type="scientific">Eretmocerus hayati</name>
    <dbReference type="NCBI Taxonomy" id="131215"/>
    <lineage>
        <taxon>Eukaryota</taxon>
        <taxon>Metazoa</taxon>
        <taxon>Ecdysozoa</taxon>
        <taxon>Arthropoda</taxon>
        <taxon>Hexapoda</taxon>
        <taxon>Insecta</taxon>
        <taxon>Pterygota</taxon>
        <taxon>Neoptera</taxon>
        <taxon>Endopterygota</taxon>
        <taxon>Hymenoptera</taxon>
        <taxon>Apocrita</taxon>
        <taxon>Proctotrupomorpha</taxon>
        <taxon>Chalcidoidea</taxon>
        <taxon>Aphelinidae</taxon>
        <taxon>Aphelininae</taxon>
        <taxon>Eretmocerus</taxon>
    </lineage>
</organism>
<gene>
    <name evidence="1" type="ORF">QAD02_011565</name>
</gene>
<dbReference type="EMBL" id="CM056742">
    <property type="protein sequence ID" value="KAJ8675779.1"/>
    <property type="molecule type" value="Genomic_DNA"/>
</dbReference>
<dbReference type="Proteomes" id="UP001239111">
    <property type="component" value="Chromosome 2"/>
</dbReference>
<keyword evidence="2" id="KW-1185">Reference proteome</keyword>
<reference evidence="1" key="1">
    <citation type="submission" date="2023-04" db="EMBL/GenBank/DDBJ databases">
        <title>A chromosome-level genome assembly of the parasitoid wasp Eretmocerus hayati.</title>
        <authorList>
            <person name="Zhong Y."/>
            <person name="Liu S."/>
            <person name="Liu Y."/>
        </authorList>
    </citation>
    <scope>NUCLEOTIDE SEQUENCE</scope>
    <source>
        <strain evidence="1">ZJU_SS_LIU_2023</strain>
    </source>
</reference>